<feature type="domain" description="Metallo-beta-lactamase" evidence="1">
    <location>
        <begin position="100"/>
        <end position="267"/>
    </location>
</feature>
<sequence>MLGAVAPDDRSHTVADESAGFTRRSLALGAAGLVAGARSPGAAARDGRPYYDRARALAGGDPVLGALAESLTPGVELPRPPAPGPVGLFDNLVMLSAGWVSAMAVLTDEGIVLIDALPSPAEAESVVVAGLREVGADPRTIRYVVVTHGHEDHFGGARYFAERWGARVLMSAADRELAAGADPDRTPPRDLDIRDGQSLALGGTTLRLYLTPGHTPGTVSPVVPLRAGRQRHTAMLWGGTNPPADLAGLRTYRTSVHSFRTRMRQAGVDVELSNHPNDHGLQRAELLRQRPEGPNPFVIGQRRAQRYLEVMDLMLRGRIADARAAEARKAT</sequence>
<dbReference type="InterPro" id="IPR036866">
    <property type="entry name" value="RibonucZ/Hydroxyglut_hydro"/>
</dbReference>
<gene>
    <name evidence="2" type="ORF">DVZ84_24605</name>
</gene>
<organism evidence="2 3">
    <name type="scientific">Streptomyces parvulus</name>
    <dbReference type="NCBI Taxonomy" id="146923"/>
    <lineage>
        <taxon>Bacteria</taxon>
        <taxon>Bacillati</taxon>
        <taxon>Actinomycetota</taxon>
        <taxon>Actinomycetes</taxon>
        <taxon>Kitasatosporales</taxon>
        <taxon>Streptomycetaceae</taxon>
        <taxon>Streptomyces</taxon>
    </lineage>
</organism>
<dbReference type="Gene3D" id="3.60.15.10">
    <property type="entry name" value="Ribonuclease Z/Hydroxyacylglutathione hydrolase-like"/>
    <property type="match status" value="1"/>
</dbReference>
<keyword evidence="2" id="KW-0378">Hydrolase</keyword>
<dbReference type="InterPro" id="IPR001279">
    <property type="entry name" value="Metallo-B-lactamas"/>
</dbReference>
<evidence type="ECO:0000313" key="3">
    <source>
        <dbReference type="Proteomes" id="UP000253742"/>
    </source>
</evidence>
<dbReference type="Proteomes" id="UP000253742">
    <property type="component" value="Unassembled WGS sequence"/>
</dbReference>
<reference evidence="2 3" key="1">
    <citation type="submission" date="2018-07" db="EMBL/GenBank/DDBJ databases">
        <title>Genome guided investigation of antibiotics producing actinomycetales strain isolated from a Macau mangrove ecosystem.</title>
        <authorList>
            <person name="Hu D."/>
        </authorList>
    </citation>
    <scope>NUCLEOTIDE SEQUENCE [LARGE SCALE GENOMIC DNA]</scope>
    <source>
        <strain evidence="2 3">2297</strain>
    </source>
</reference>
<comment type="caution">
    <text evidence="2">The sequence shown here is derived from an EMBL/GenBank/DDBJ whole genome shotgun (WGS) entry which is preliminary data.</text>
</comment>
<evidence type="ECO:0000313" key="2">
    <source>
        <dbReference type="EMBL" id="RDD86429.1"/>
    </source>
</evidence>
<name>A0A369V799_9ACTN</name>
<dbReference type="Pfam" id="PF00753">
    <property type="entry name" value="Lactamase_B"/>
    <property type="match status" value="1"/>
</dbReference>
<protein>
    <submittedName>
        <fullName evidence="2">MBL fold metallo-hydrolase</fullName>
    </submittedName>
</protein>
<evidence type="ECO:0000259" key="1">
    <source>
        <dbReference type="SMART" id="SM00849"/>
    </source>
</evidence>
<dbReference type="SMART" id="SM00849">
    <property type="entry name" value="Lactamase_B"/>
    <property type="match status" value="1"/>
</dbReference>
<dbReference type="PANTHER" id="PTHR42951:SF22">
    <property type="entry name" value="METALLO BETA-LACTAMASE SUPERFAMILY LIPOPROTEIN"/>
    <property type="match status" value="1"/>
</dbReference>
<accession>A0A369V799</accession>
<dbReference type="CDD" id="cd16280">
    <property type="entry name" value="metallo-hydrolase-like_MBL-fold"/>
    <property type="match status" value="1"/>
</dbReference>
<dbReference type="InterPro" id="IPR050855">
    <property type="entry name" value="NDM-1-like"/>
</dbReference>
<dbReference type="OrthoDB" id="2971563at2"/>
<proteinExistence type="predicted"/>
<dbReference type="SUPFAM" id="SSF56281">
    <property type="entry name" value="Metallo-hydrolase/oxidoreductase"/>
    <property type="match status" value="1"/>
</dbReference>
<dbReference type="GO" id="GO:0016787">
    <property type="term" value="F:hydrolase activity"/>
    <property type="evidence" value="ECO:0007669"/>
    <property type="project" value="UniProtKB-KW"/>
</dbReference>
<dbReference type="AlphaFoldDB" id="A0A369V799"/>
<dbReference type="PANTHER" id="PTHR42951">
    <property type="entry name" value="METALLO-BETA-LACTAMASE DOMAIN-CONTAINING"/>
    <property type="match status" value="1"/>
</dbReference>
<dbReference type="EMBL" id="QQBH01000017">
    <property type="protein sequence ID" value="RDD86429.1"/>
    <property type="molecule type" value="Genomic_DNA"/>
</dbReference>